<dbReference type="Pfam" id="PF00001">
    <property type="entry name" value="7tm_1"/>
    <property type="match status" value="2"/>
</dbReference>
<evidence type="ECO:0000256" key="8">
    <source>
        <dbReference type="SAM" id="Phobius"/>
    </source>
</evidence>
<comment type="subcellular location">
    <subcellularLocation>
        <location evidence="1">Membrane</location>
        <topology evidence="1">Multi-pass membrane protein</topology>
    </subcellularLocation>
</comment>
<evidence type="ECO:0000313" key="11">
    <source>
        <dbReference type="Proteomes" id="UP000663864"/>
    </source>
</evidence>
<comment type="caution">
    <text evidence="10">The sequence shown here is derived from an EMBL/GenBank/DDBJ whole genome shotgun (WGS) entry which is preliminary data.</text>
</comment>
<keyword evidence="7" id="KW-0807">Transducer</keyword>
<evidence type="ECO:0000256" key="3">
    <source>
        <dbReference type="ARBA" id="ARBA00022989"/>
    </source>
</evidence>
<name>A0A814CF92_9BILA</name>
<dbReference type="GO" id="GO:0004930">
    <property type="term" value="F:G protein-coupled receptor activity"/>
    <property type="evidence" value="ECO:0007669"/>
    <property type="project" value="UniProtKB-KW"/>
</dbReference>
<dbReference type="PANTHER" id="PTHR45695:SF9">
    <property type="entry name" value="LEUCOKININ RECEPTOR"/>
    <property type="match status" value="1"/>
</dbReference>
<dbReference type="InterPro" id="IPR000276">
    <property type="entry name" value="GPCR_Rhodpsn"/>
</dbReference>
<dbReference type="InterPro" id="IPR017452">
    <property type="entry name" value="GPCR_Rhodpsn_7TM"/>
</dbReference>
<feature type="domain" description="G-protein coupled receptors family 1 profile" evidence="9">
    <location>
        <begin position="47"/>
        <end position="362"/>
    </location>
</feature>
<accession>A0A814CF92</accession>
<feature type="transmembrane region" description="Helical" evidence="8">
    <location>
        <begin position="299"/>
        <end position="323"/>
    </location>
</feature>
<reference evidence="10" key="1">
    <citation type="submission" date="2021-02" db="EMBL/GenBank/DDBJ databases">
        <authorList>
            <person name="Nowell W R."/>
        </authorList>
    </citation>
    <scope>NUCLEOTIDE SEQUENCE</scope>
</reference>
<gene>
    <name evidence="10" type="ORF">ZHD862_LOCUS9481</name>
</gene>
<feature type="transmembrane region" description="Helical" evidence="8">
    <location>
        <begin position="480"/>
        <end position="502"/>
    </location>
</feature>
<protein>
    <recommendedName>
        <fullName evidence="9">G-protein coupled receptors family 1 profile domain-containing protein</fullName>
    </recommendedName>
</protein>
<proteinExistence type="predicted"/>
<evidence type="ECO:0000256" key="2">
    <source>
        <dbReference type="ARBA" id="ARBA00022692"/>
    </source>
</evidence>
<feature type="transmembrane region" description="Helical" evidence="8">
    <location>
        <begin position="31"/>
        <end position="56"/>
    </location>
</feature>
<organism evidence="10 11">
    <name type="scientific">Rotaria sordida</name>
    <dbReference type="NCBI Taxonomy" id="392033"/>
    <lineage>
        <taxon>Eukaryota</taxon>
        <taxon>Metazoa</taxon>
        <taxon>Spiralia</taxon>
        <taxon>Gnathifera</taxon>
        <taxon>Rotifera</taxon>
        <taxon>Eurotatoria</taxon>
        <taxon>Bdelloidea</taxon>
        <taxon>Philodinida</taxon>
        <taxon>Philodinidae</taxon>
        <taxon>Rotaria</taxon>
    </lineage>
</organism>
<feature type="transmembrane region" description="Helical" evidence="8">
    <location>
        <begin position="147"/>
        <end position="168"/>
    </location>
</feature>
<keyword evidence="5 8" id="KW-0472">Membrane</keyword>
<evidence type="ECO:0000256" key="1">
    <source>
        <dbReference type="ARBA" id="ARBA00004141"/>
    </source>
</evidence>
<dbReference type="PRINTS" id="PR00237">
    <property type="entry name" value="GPCRRHODOPSN"/>
</dbReference>
<evidence type="ECO:0000256" key="5">
    <source>
        <dbReference type="ARBA" id="ARBA00023136"/>
    </source>
</evidence>
<dbReference type="GO" id="GO:0005886">
    <property type="term" value="C:plasma membrane"/>
    <property type="evidence" value="ECO:0007669"/>
    <property type="project" value="TreeGrafter"/>
</dbReference>
<evidence type="ECO:0000256" key="7">
    <source>
        <dbReference type="ARBA" id="ARBA00023224"/>
    </source>
</evidence>
<dbReference type="PROSITE" id="PS50262">
    <property type="entry name" value="G_PROTEIN_RECEP_F1_2"/>
    <property type="match status" value="1"/>
</dbReference>
<dbReference type="SUPFAM" id="SSF81321">
    <property type="entry name" value="Family A G protein-coupled receptor-like"/>
    <property type="match status" value="1"/>
</dbReference>
<dbReference type="AlphaFoldDB" id="A0A814CF92"/>
<keyword evidence="4" id="KW-0297">G-protein coupled receptor</keyword>
<feature type="transmembrane region" description="Helical" evidence="8">
    <location>
        <begin position="68"/>
        <end position="88"/>
    </location>
</feature>
<keyword evidence="6" id="KW-0675">Receptor</keyword>
<dbReference type="Proteomes" id="UP000663864">
    <property type="component" value="Unassembled WGS sequence"/>
</dbReference>
<sequence>MVEKETQSLIDLYIHHPITYLSLSDLYTYEIIILLIYGIIIIFSFFTNFIAIIIFTFGRHSRSELSPFLFNLSVFNIIMTVYCIPFTITSLIFQRWLYARELCIVLDGFKTFSVSGVLLTLIGIAVDRYCAVKYPLAIKIYSVHKRNLTALLIIWILSITLALLWLPARSLPMQQKRLWVNSRSLLKTYIDSIDNETDTSKSDYLLKDLHYRLVDTIQCVPNKNKRPVEVQRSILNFLQTYFIPLFILAFVYLRIAATLWRRSNHRNNDLNGTIAITNNLFTHESIQFKKKLKQGIKTLLTVVILYAILWLPMNVFQLCLNLLCYQRVQYQNFCSHGTLLQLLYIACHFLTVSNTAINPIIYGFANIRFRSDIRQIRHCIFHCQGRTSFYYRTRFAQTPSQELQIRRRSSKMNQNLSVKKKNNNNNTICHTNSNQHAMTDDIENITIPQSMSKFTQFCQNKIPWKNIRYYCCQPRKDVRIFWFTYIFILIILFITLMVAFLLKTSVTINYLRWYNDSCTIDSITTSPIIECDRSLRLYCSKITERCACLDNMYWNSSFCDCSQGMYYNGIYCQERLTYGQSCNPQSDFCMEYLTCSASTNTCDCSSNAYYNQTTCNTRLSFNATQSCTLASQCISGLICSSNICTCPTSQSWNGYGCSNLSTHGEYCLTNLQCDNSVYLICNNTYSRCTCNINFYWDGEICRLRLNNGSLCNNTQQCYSNLICTNNYCQCPLIYTQYWSSQTLTCELCYGKDLFLFDGICYHIPVPTNSTLSTYSILSSNYILSTIQYDYQLTYIFNQHIRVYNWTPIFLSIKNPIRNYFQWTPDNTLIKPTYLCNETIQSNYTGYVVSFKLEINTPCLRAWPNTTTGQLVNQLNTYVYHTE</sequence>
<dbReference type="Gene3D" id="1.20.1070.10">
    <property type="entry name" value="Rhodopsin 7-helix transmembrane proteins"/>
    <property type="match status" value="1"/>
</dbReference>
<evidence type="ECO:0000313" key="10">
    <source>
        <dbReference type="EMBL" id="CAF0941299.1"/>
    </source>
</evidence>
<dbReference type="EMBL" id="CAJNOT010000324">
    <property type="protein sequence ID" value="CAF0941299.1"/>
    <property type="molecule type" value="Genomic_DNA"/>
</dbReference>
<keyword evidence="3 8" id="KW-1133">Transmembrane helix</keyword>
<feature type="transmembrane region" description="Helical" evidence="8">
    <location>
        <begin position="343"/>
        <end position="365"/>
    </location>
</feature>
<evidence type="ECO:0000256" key="6">
    <source>
        <dbReference type="ARBA" id="ARBA00023170"/>
    </source>
</evidence>
<keyword evidence="2 8" id="KW-0812">Transmembrane</keyword>
<feature type="transmembrane region" description="Helical" evidence="8">
    <location>
        <begin position="241"/>
        <end position="260"/>
    </location>
</feature>
<evidence type="ECO:0000259" key="9">
    <source>
        <dbReference type="PROSITE" id="PS50262"/>
    </source>
</evidence>
<dbReference type="PANTHER" id="PTHR45695">
    <property type="entry name" value="LEUCOKININ RECEPTOR-RELATED"/>
    <property type="match status" value="1"/>
</dbReference>
<feature type="transmembrane region" description="Helical" evidence="8">
    <location>
        <begin position="108"/>
        <end position="126"/>
    </location>
</feature>
<evidence type="ECO:0000256" key="4">
    <source>
        <dbReference type="ARBA" id="ARBA00023040"/>
    </source>
</evidence>